<organism evidence="4 5">
    <name type="scientific">Sphingomonas jinjuensis</name>
    <dbReference type="NCBI Taxonomy" id="535907"/>
    <lineage>
        <taxon>Bacteria</taxon>
        <taxon>Pseudomonadati</taxon>
        <taxon>Pseudomonadota</taxon>
        <taxon>Alphaproteobacteria</taxon>
        <taxon>Sphingomonadales</taxon>
        <taxon>Sphingomonadaceae</taxon>
        <taxon>Sphingomonas</taxon>
    </lineage>
</organism>
<dbReference type="EC" id="1.17.1.4" evidence="4"/>
<dbReference type="RefSeq" id="WP_183981952.1">
    <property type="nucleotide sequence ID" value="NZ_JACIEV010000001.1"/>
</dbReference>
<proteinExistence type="predicted"/>
<dbReference type="GO" id="GO:0004854">
    <property type="term" value="F:xanthine dehydrogenase activity"/>
    <property type="evidence" value="ECO:0007669"/>
    <property type="project" value="UniProtKB-EC"/>
</dbReference>
<dbReference type="PANTHER" id="PTHR11908">
    <property type="entry name" value="XANTHINE DEHYDROGENASE"/>
    <property type="match status" value="1"/>
</dbReference>
<dbReference type="InterPro" id="IPR000674">
    <property type="entry name" value="Ald_Oxase/Xan_DH_a/b"/>
</dbReference>
<dbReference type="Pfam" id="PF20256">
    <property type="entry name" value="MoCoBD_2"/>
    <property type="match status" value="1"/>
</dbReference>
<evidence type="ECO:0000259" key="3">
    <source>
        <dbReference type="SMART" id="SM01008"/>
    </source>
</evidence>
<gene>
    <name evidence="4" type="ORF">GGQ80_000298</name>
</gene>
<dbReference type="InterPro" id="IPR046867">
    <property type="entry name" value="AldOxase/xan_DH_MoCoBD2"/>
</dbReference>
<dbReference type="AlphaFoldDB" id="A0A840F754"/>
<dbReference type="SUPFAM" id="SSF54665">
    <property type="entry name" value="CO dehydrogenase molybdoprotein N-domain-like"/>
    <property type="match status" value="1"/>
</dbReference>
<name>A0A840F754_9SPHN</name>
<evidence type="ECO:0000256" key="1">
    <source>
        <dbReference type="ARBA" id="ARBA00022505"/>
    </source>
</evidence>
<keyword evidence="5" id="KW-1185">Reference proteome</keyword>
<reference evidence="4 5" key="1">
    <citation type="submission" date="2020-08" db="EMBL/GenBank/DDBJ databases">
        <title>Genomic Encyclopedia of Type Strains, Phase IV (KMG-IV): sequencing the most valuable type-strain genomes for metagenomic binning, comparative biology and taxonomic classification.</title>
        <authorList>
            <person name="Goeker M."/>
        </authorList>
    </citation>
    <scope>NUCLEOTIDE SEQUENCE [LARGE SCALE GENOMIC DNA]</scope>
    <source>
        <strain evidence="4 5">YC6723</strain>
    </source>
</reference>
<feature type="domain" description="Aldehyde oxidase/xanthine dehydrogenase a/b hammerhead" evidence="3">
    <location>
        <begin position="61"/>
        <end position="175"/>
    </location>
</feature>
<comment type="caution">
    <text evidence="4">The sequence shown here is derived from an EMBL/GenBank/DDBJ whole genome shotgun (WGS) entry which is preliminary data.</text>
</comment>
<dbReference type="GO" id="GO:0005506">
    <property type="term" value="F:iron ion binding"/>
    <property type="evidence" value="ECO:0007669"/>
    <property type="project" value="InterPro"/>
</dbReference>
<evidence type="ECO:0000256" key="2">
    <source>
        <dbReference type="ARBA" id="ARBA00023002"/>
    </source>
</evidence>
<accession>A0A840F754</accession>
<dbReference type="Gene3D" id="3.90.1170.50">
    <property type="entry name" value="Aldehyde oxidase/xanthine dehydrogenase, a/b hammerhead"/>
    <property type="match status" value="1"/>
</dbReference>
<dbReference type="SUPFAM" id="SSF56003">
    <property type="entry name" value="Molybdenum cofactor-binding domain"/>
    <property type="match status" value="1"/>
</dbReference>
<dbReference type="InterPro" id="IPR036856">
    <property type="entry name" value="Ald_Oxase/Xan_DH_a/b_sf"/>
</dbReference>
<dbReference type="Proteomes" id="UP000529795">
    <property type="component" value="Unassembled WGS sequence"/>
</dbReference>
<dbReference type="Gene3D" id="3.30.365.10">
    <property type="entry name" value="Aldehyde oxidase/xanthine dehydrogenase, molybdopterin binding domain"/>
    <property type="match status" value="4"/>
</dbReference>
<dbReference type="PANTHER" id="PTHR11908:SF132">
    <property type="entry name" value="ALDEHYDE OXIDASE 1-RELATED"/>
    <property type="match status" value="1"/>
</dbReference>
<dbReference type="InterPro" id="IPR008274">
    <property type="entry name" value="AldOxase/xan_DH_MoCoBD1"/>
</dbReference>
<sequence length="778" mass="82665">MSIVDEAKATVKGAVQGVMQKAIALAPDSWIPGGVPDPLIRERHGQTGRPVSRIDGPMKVAGQAPFAAEFPLDGMAYAAVLFSRIAKGRIASIDTAMAEAAPGVVLVMTHRNAPRMAAMPPFMSSAKAAGGNDLPILQDDRIHWNGQPVAVVLAETQEQADHATSLIEVSYAADEAVTSFAEAKAQGTKPGEFQGQPLKLAVGDAEDELAKAAFKVDAVYKTPRHNHNPIELHAATVGWDGDTLRVHDASQAVAHVAWSLGHIFGIGEDKVRVTSPFVGGGFGSKTLWDHQVLAAAASKLAGRPVRIMLSREGVYRIVGGRTLTEQRCAIGADADGRFTALVHTGTVAMTRHNAMPEPFILPARSAYQSGSFDLRVDVAYVDMIANTFMRAPGESVGTFGLESAIDELAVAMDIDPIELRLKNEPEQDPTTGLPFSQRDVEKAYRDGAERFGWTERPKTPGSWRDGEWLVGMGVATATYPYYRMPGGAARLTVDATGHVTVDIAAHEMGMGTATAHSQVTADRLGVELDQVTFNYGDNVLPGVVLAGGSQQTAAIGASIIAAQTALYTELLKLAGNDSPLAGLKPDEVGGYRGGLAALDDPSRHESYASILSRAQRDSVSAEGTPPMPLELQHWSMHSHGAIFVEARVNAVTGETRISRMLGSFDCGVILNPKTATSQFRGGMIMGLGLALTEETMFDERTGRIMNPSLAEYHVPVHLDVPEIDVIWTGIPDPHAPMGARGIGEIGITGVGAAVANAIYNATGRRVRDLPITLDKIVD</sequence>
<dbReference type="EMBL" id="JACIEV010000001">
    <property type="protein sequence ID" value="MBB4152422.1"/>
    <property type="molecule type" value="Genomic_DNA"/>
</dbReference>
<keyword evidence="1" id="KW-0500">Molybdenum</keyword>
<evidence type="ECO:0000313" key="5">
    <source>
        <dbReference type="Proteomes" id="UP000529795"/>
    </source>
</evidence>
<evidence type="ECO:0000313" key="4">
    <source>
        <dbReference type="EMBL" id="MBB4152422.1"/>
    </source>
</evidence>
<keyword evidence="2 4" id="KW-0560">Oxidoreductase</keyword>
<dbReference type="InterPro" id="IPR037165">
    <property type="entry name" value="AldOxase/xan_DH_Mopterin-bd_sf"/>
</dbReference>
<dbReference type="Pfam" id="PF02738">
    <property type="entry name" value="MoCoBD_1"/>
    <property type="match status" value="1"/>
</dbReference>
<dbReference type="InterPro" id="IPR016208">
    <property type="entry name" value="Ald_Oxase/xanthine_DH-like"/>
</dbReference>
<protein>
    <submittedName>
        <fullName evidence="4">Xanthine dehydrogenase YagR molybdenum-binding subunit</fullName>
        <ecNumber evidence="4">1.17.1.4</ecNumber>
    </submittedName>
</protein>
<dbReference type="SMART" id="SM01008">
    <property type="entry name" value="Ald_Xan_dh_C"/>
    <property type="match status" value="1"/>
</dbReference>
<dbReference type="Pfam" id="PF01315">
    <property type="entry name" value="Ald_Xan_dh_C"/>
    <property type="match status" value="1"/>
</dbReference>